<dbReference type="Proteomes" id="UP001212841">
    <property type="component" value="Unassembled WGS sequence"/>
</dbReference>
<dbReference type="SUPFAM" id="SSF56219">
    <property type="entry name" value="DNase I-like"/>
    <property type="match status" value="1"/>
</dbReference>
<reference evidence="1" key="1">
    <citation type="submission" date="2020-05" db="EMBL/GenBank/DDBJ databases">
        <title>Phylogenomic resolution of chytrid fungi.</title>
        <authorList>
            <person name="Stajich J.E."/>
            <person name="Amses K."/>
            <person name="Simmons R."/>
            <person name="Seto K."/>
            <person name="Myers J."/>
            <person name="Bonds A."/>
            <person name="Quandt C.A."/>
            <person name="Barry K."/>
            <person name="Liu P."/>
            <person name="Grigoriev I."/>
            <person name="Longcore J.E."/>
            <person name="James T.Y."/>
        </authorList>
    </citation>
    <scope>NUCLEOTIDE SEQUENCE</scope>
    <source>
        <strain evidence="1">JEL0318</strain>
    </source>
</reference>
<evidence type="ECO:0000313" key="1">
    <source>
        <dbReference type="EMBL" id="KAJ3052430.1"/>
    </source>
</evidence>
<protein>
    <recommendedName>
        <fullName evidence="3">Endonuclease/exonuclease/phosphatase domain-containing protein</fullName>
    </recommendedName>
</protein>
<dbReference type="AlphaFoldDB" id="A0AAD5SEA3"/>
<dbReference type="Gene3D" id="3.60.10.10">
    <property type="entry name" value="Endonuclease/exonuclease/phosphatase"/>
    <property type="match status" value="1"/>
</dbReference>
<dbReference type="EMBL" id="JADGJD010000295">
    <property type="protein sequence ID" value="KAJ3052430.1"/>
    <property type="molecule type" value="Genomic_DNA"/>
</dbReference>
<organism evidence="1 2">
    <name type="scientific">Rhizophlyctis rosea</name>
    <dbReference type="NCBI Taxonomy" id="64517"/>
    <lineage>
        <taxon>Eukaryota</taxon>
        <taxon>Fungi</taxon>
        <taxon>Fungi incertae sedis</taxon>
        <taxon>Chytridiomycota</taxon>
        <taxon>Chytridiomycota incertae sedis</taxon>
        <taxon>Chytridiomycetes</taxon>
        <taxon>Rhizophlyctidales</taxon>
        <taxon>Rhizophlyctidaceae</taxon>
        <taxon>Rhizophlyctis</taxon>
    </lineage>
</organism>
<sequence>MEDTNTDFRIGISSIYPITIIQKQKHSFWHGALIVRLQLSSTRHLNILLTHLNPFHATARKKECEQIVATIQSSPHSNEEWLVMGDLNSLSRLDESSYNASNIVTTLTQTDKLSQKFLTEDHTAVDYAPLDTLMIDGELRDLSSSRNQLGHLDYSVPTLLDVDDMHATHMRLDYVFGNESIANKVSRCGVLRNEETGILSDHYPVILDFE</sequence>
<dbReference type="InterPro" id="IPR036691">
    <property type="entry name" value="Endo/exonu/phosph_ase_sf"/>
</dbReference>
<evidence type="ECO:0008006" key="3">
    <source>
        <dbReference type="Google" id="ProtNLM"/>
    </source>
</evidence>
<proteinExistence type="predicted"/>
<accession>A0AAD5SEA3</accession>
<keyword evidence="2" id="KW-1185">Reference proteome</keyword>
<name>A0AAD5SEA3_9FUNG</name>
<comment type="caution">
    <text evidence="1">The sequence shown here is derived from an EMBL/GenBank/DDBJ whole genome shotgun (WGS) entry which is preliminary data.</text>
</comment>
<evidence type="ECO:0000313" key="2">
    <source>
        <dbReference type="Proteomes" id="UP001212841"/>
    </source>
</evidence>
<gene>
    <name evidence="1" type="ORF">HK097_006273</name>
</gene>